<protein>
    <submittedName>
        <fullName evidence="1">Uncharacterized protein</fullName>
    </submittedName>
</protein>
<sequence length="49" mass="5381">NSFLHLGGGEYGAYLELTSVNKNHFLKASIFTPILVIKHLANGKLKPTQ</sequence>
<proteinExistence type="predicted"/>
<name>A0A0G0ZGS8_UNCKA</name>
<dbReference type="EMBL" id="LCBX01000006">
    <property type="protein sequence ID" value="KKS21236.1"/>
    <property type="molecule type" value="Genomic_DNA"/>
</dbReference>
<comment type="caution">
    <text evidence="1">The sequence shown here is derived from an EMBL/GenBank/DDBJ whole genome shotgun (WGS) entry which is preliminary data.</text>
</comment>
<reference evidence="1 2" key="1">
    <citation type="journal article" date="2015" name="Nature">
        <title>rRNA introns, odd ribosomes, and small enigmatic genomes across a large radiation of phyla.</title>
        <authorList>
            <person name="Brown C.T."/>
            <person name="Hug L.A."/>
            <person name="Thomas B.C."/>
            <person name="Sharon I."/>
            <person name="Castelle C.J."/>
            <person name="Singh A."/>
            <person name="Wilkins M.J."/>
            <person name="Williams K.H."/>
            <person name="Banfield J.F."/>
        </authorList>
    </citation>
    <scope>NUCLEOTIDE SEQUENCE [LARGE SCALE GENOMIC DNA]</scope>
</reference>
<evidence type="ECO:0000313" key="1">
    <source>
        <dbReference type="EMBL" id="KKS21236.1"/>
    </source>
</evidence>
<evidence type="ECO:0000313" key="2">
    <source>
        <dbReference type="Proteomes" id="UP000034507"/>
    </source>
</evidence>
<accession>A0A0G0ZGS8</accession>
<gene>
    <name evidence="1" type="ORF">UU77_C0006G0023</name>
</gene>
<organism evidence="1 2">
    <name type="scientific">candidate division WWE3 bacterium GW2011_GWC1_41_7</name>
    <dbReference type="NCBI Taxonomy" id="1619119"/>
    <lineage>
        <taxon>Bacteria</taxon>
        <taxon>Katanobacteria</taxon>
    </lineage>
</organism>
<dbReference type="Proteomes" id="UP000034507">
    <property type="component" value="Unassembled WGS sequence"/>
</dbReference>
<feature type="non-terminal residue" evidence="1">
    <location>
        <position position="1"/>
    </location>
</feature>
<dbReference type="AlphaFoldDB" id="A0A0G0ZGS8"/>